<dbReference type="SUPFAM" id="SSF50978">
    <property type="entry name" value="WD40 repeat-like"/>
    <property type="match status" value="1"/>
</dbReference>
<protein>
    <submittedName>
        <fullName evidence="4">Uncharacterized protein</fullName>
    </submittedName>
</protein>
<dbReference type="PRINTS" id="PR00320">
    <property type="entry name" value="GPROTEINBRPT"/>
</dbReference>
<dbReference type="PANTHER" id="PTHR19849">
    <property type="entry name" value="PHOSPHOLIPASE A-2-ACTIVATING PROTEIN"/>
    <property type="match status" value="1"/>
</dbReference>
<dbReference type="Gene3D" id="2.130.10.10">
    <property type="entry name" value="YVTN repeat-like/Quinoprotein amine dehydrogenase"/>
    <property type="match status" value="2"/>
</dbReference>
<dbReference type="PANTHER" id="PTHR19849:SF1">
    <property type="entry name" value="F-BOX_WD REPEAT-CONTAINING PROTEIN 7"/>
    <property type="match status" value="1"/>
</dbReference>
<dbReference type="AlphaFoldDB" id="A0A2S7Y1W7"/>
<dbReference type="PROSITE" id="PS50294">
    <property type="entry name" value="WD_REPEATS_REGION"/>
    <property type="match status" value="3"/>
</dbReference>
<evidence type="ECO:0000313" key="5">
    <source>
        <dbReference type="Proteomes" id="UP000237441"/>
    </source>
</evidence>
<dbReference type="PROSITE" id="PS00678">
    <property type="entry name" value="WD_REPEATS_1"/>
    <property type="match status" value="1"/>
</dbReference>
<reference evidence="4 5" key="1">
    <citation type="submission" date="2016-07" db="EMBL/GenBank/DDBJ databases">
        <title>Comparative genomics of the entomopathogenic fungus Beauveria bassiana.</title>
        <authorList>
            <person name="Valero Jimenez C.A."/>
            <person name="Zwaan B.J."/>
            <person name="Van Kan J.A."/>
            <person name="Takken W."/>
            <person name="Debets A.J."/>
            <person name="Schoustra S.E."/>
            <person name="Koenraadt C.J."/>
        </authorList>
    </citation>
    <scope>NUCLEOTIDE SEQUENCE [LARGE SCALE GENOMIC DNA]</scope>
    <source>
        <strain evidence="4 5">ARSEF 8028</strain>
    </source>
</reference>
<feature type="repeat" description="WD" evidence="3">
    <location>
        <begin position="90"/>
        <end position="131"/>
    </location>
</feature>
<feature type="repeat" description="WD" evidence="3">
    <location>
        <begin position="175"/>
        <end position="216"/>
    </location>
</feature>
<dbReference type="OrthoDB" id="4768852at2759"/>
<comment type="caution">
    <text evidence="4">The sequence shown here is derived from an EMBL/GenBank/DDBJ whole genome shotgun (WGS) entry which is preliminary data.</text>
</comment>
<keyword evidence="1 3" id="KW-0853">WD repeat</keyword>
<dbReference type="SMART" id="SM00320">
    <property type="entry name" value="WD40"/>
    <property type="match status" value="6"/>
</dbReference>
<dbReference type="CDD" id="cd00200">
    <property type="entry name" value="WD40"/>
    <property type="match status" value="1"/>
</dbReference>
<dbReference type="InterPro" id="IPR001680">
    <property type="entry name" value="WD40_rpt"/>
</dbReference>
<evidence type="ECO:0000256" key="2">
    <source>
        <dbReference type="ARBA" id="ARBA00022737"/>
    </source>
</evidence>
<evidence type="ECO:0000313" key="4">
    <source>
        <dbReference type="EMBL" id="PQK10136.1"/>
    </source>
</evidence>
<feature type="repeat" description="WD" evidence="3">
    <location>
        <begin position="132"/>
        <end position="168"/>
    </location>
</feature>
<proteinExistence type="predicted"/>
<dbReference type="InterPro" id="IPR036322">
    <property type="entry name" value="WD40_repeat_dom_sf"/>
</dbReference>
<dbReference type="PROSITE" id="PS50082">
    <property type="entry name" value="WD_REPEATS_2"/>
    <property type="match status" value="3"/>
</dbReference>
<dbReference type="GO" id="GO:0043130">
    <property type="term" value="F:ubiquitin binding"/>
    <property type="evidence" value="ECO:0007669"/>
    <property type="project" value="TreeGrafter"/>
</dbReference>
<dbReference type="InterPro" id="IPR019775">
    <property type="entry name" value="WD40_repeat_CS"/>
</dbReference>
<keyword evidence="2" id="KW-0677">Repeat</keyword>
<dbReference type="GO" id="GO:0005737">
    <property type="term" value="C:cytoplasm"/>
    <property type="evidence" value="ECO:0007669"/>
    <property type="project" value="TreeGrafter"/>
</dbReference>
<accession>A0A2S7Y1W7</accession>
<dbReference type="EMBL" id="JRHA01000002">
    <property type="protein sequence ID" value="PQK10136.1"/>
    <property type="molecule type" value="Genomic_DNA"/>
</dbReference>
<dbReference type="GO" id="GO:0005634">
    <property type="term" value="C:nucleus"/>
    <property type="evidence" value="ECO:0007669"/>
    <property type="project" value="TreeGrafter"/>
</dbReference>
<dbReference type="InterPro" id="IPR020472">
    <property type="entry name" value="WD40_PAC1"/>
</dbReference>
<evidence type="ECO:0000256" key="1">
    <source>
        <dbReference type="ARBA" id="ARBA00022574"/>
    </source>
</evidence>
<name>A0A2S7Y1W7_BEABA</name>
<organism evidence="4 5">
    <name type="scientific">Beauveria bassiana</name>
    <name type="common">White muscardine disease fungus</name>
    <name type="synonym">Tritirachium shiotae</name>
    <dbReference type="NCBI Taxonomy" id="176275"/>
    <lineage>
        <taxon>Eukaryota</taxon>
        <taxon>Fungi</taxon>
        <taxon>Dikarya</taxon>
        <taxon>Ascomycota</taxon>
        <taxon>Pezizomycotina</taxon>
        <taxon>Sordariomycetes</taxon>
        <taxon>Hypocreomycetidae</taxon>
        <taxon>Hypocreales</taxon>
        <taxon>Cordycipitaceae</taxon>
        <taxon>Beauveria</taxon>
    </lineage>
</organism>
<gene>
    <name evidence="4" type="ORF">BB8028_0002g04600</name>
</gene>
<dbReference type="Pfam" id="PF00400">
    <property type="entry name" value="WD40"/>
    <property type="match status" value="5"/>
</dbReference>
<dbReference type="Proteomes" id="UP000237441">
    <property type="component" value="Unassembled WGS sequence"/>
</dbReference>
<evidence type="ECO:0000256" key="3">
    <source>
        <dbReference type="PROSITE-ProRule" id="PRU00221"/>
    </source>
</evidence>
<dbReference type="GO" id="GO:0043161">
    <property type="term" value="P:proteasome-mediated ubiquitin-dependent protein catabolic process"/>
    <property type="evidence" value="ECO:0007669"/>
    <property type="project" value="TreeGrafter"/>
</dbReference>
<sequence>MQYKIGETKHDDAVVTKCIFKKPILSVALDNGEIHVLNVEDEETMVLEGHASAVWALESDGGRIASGDSGDSPEIRIWNLMQGGTCTHVLRGHRATIRDLRLLLDGNTLVSSSKDGVINVWSLDKSECIQELSAHEGAVRCLGVDQSRHLLVSGSSDRTVRVWNIERGFHCERVLRGHAGAVFCLGVQSEQGVVASGGEKGMLMLWNIEDGSCLLNSQIHTDSIIGSVKFFNYGIAGRHSTGYISTWSLEPTIGLTASVASHLPGATCIDAAGNYIVSGGRNHQIKIWCPQESSEPVTLSPGYQAIWAVALVGSDRVAVAASRDGSALVEMLPIQGH</sequence>
<dbReference type="InterPro" id="IPR015943">
    <property type="entry name" value="WD40/YVTN_repeat-like_dom_sf"/>
</dbReference>
<dbReference type="GO" id="GO:0010992">
    <property type="term" value="P:ubiquitin recycling"/>
    <property type="evidence" value="ECO:0007669"/>
    <property type="project" value="TreeGrafter"/>
</dbReference>